<evidence type="ECO:0000256" key="1">
    <source>
        <dbReference type="ARBA" id="ARBA00013134"/>
    </source>
</evidence>
<protein>
    <recommendedName>
        <fullName evidence="1">D-lactate dehydratase</fullName>
        <ecNumber evidence="1">4.2.1.130</ecNumber>
    </recommendedName>
</protein>
<dbReference type="InterPro" id="IPR002818">
    <property type="entry name" value="DJ-1/PfpI"/>
</dbReference>
<evidence type="ECO:0000313" key="5">
    <source>
        <dbReference type="Proteomes" id="UP001150538"/>
    </source>
</evidence>
<proteinExistence type="predicted"/>
<dbReference type="GO" id="GO:0005737">
    <property type="term" value="C:cytoplasm"/>
    <property type="evidence" value="ECO:0007669"/>
    <property type="project" value="TreeGrafter"/>
</dbReference>
<dbReference type="EMBL" id="JANBPU010000121">
    <property type="protein sequence ID" value="KAJ1915975.1"/>
    <property type="molecule type" value="Genomic_DNA"/>
</dbReference>
<dbReference type="SUPFAM" id="SSF52317">
    <property type="entry name" value="Class I glutamine amidotransferase-like"/>
    <property type="match status" value="1"/>
</dbReference>
<dbReference type="NCBIfam" id="TIGR01383">
    <property type="entry name" value="not_thiJ"/>
    <property type="match status" value="1"/>
</dbReference>
<dbReference type="AlphaFoldDB" id="A0A9W7ZSZ1"/>
<dbReference type="PANTHER" id="PTHR48094:SF12">
    <property type="entry name" value="PARKINSON DISEASE PROTEIN 7 HOMOLOG"/>
    <property type="match status" value="1"/>
</dbReference>
<dbReference type="Pfam" id="PF01965">
    <property type="entry name" value="DJ-1_PfpI"/>
    <property type="match status" value="1"/>
</dbReference>
<dbReference type="InterPro" id="IPR050325">
    <property type="entry name" value="Prot/Nucl_acid_deglycase"/>
</dbReference>
<evidence type="ECO:0000256" key="2">
    <source>
        <dbReference type="ARBA" id="ARBA00048082"/>
    </source>
</evidence>
<keyword evidence="5" id="KW-1185">Reference proteome</keyword>
<dbReference type="PANTHER" id="PTHR48094">
    <property type="entry name" value="PROTEIN/NUCLEIC ACID DEGLYCASE DJ-1-RELATED"/>
    <property type="match status" value="1"/>
</dbReference>
<dbReference type="InterPro" id="IPR006287">
    <property type="entry name" value="DJ-1"/>
</dbReference>
<dbReference type="GO" id="GO:0019172">
    <property type="term" value="F:glyoxalase III activity"/>
    <property type="evidence" value="ECO:0007669"/>
    <property type="project" value="UniProtKB-EC"/>
</dbReference>
<comment type="caution">
    <text evidence="4">The sequence shown here is derived from an EMBL/GenBank/DDBJ whole genome shotgun (WGS) entry which is preliminary data.</text>
</comment>
<evidence type="ECO:0000259" key="3">
    <source>
        <dbReference type="Pfam" id="PF01965"/>
    </source>
</evidence>
<reference evidence="4" key="1">
    <citation type="submission" date="2022-07" db="EMBL/GenBank/DDBJ databases">
        <title>Phylogenomic reconstructions and comparative analyses of Kickxellomycotina fungi.</title>
        <authorList>
            <person name="Reynolds N.K."/>
            <person name="Stajich J.E."/>
            <person name="Barry K."/>
            <person name="Grigoriev I.V."/>
            <person name="Crous P."/>
            <person name="Smith M.E."/>
        </authorList>
    </citation>
    <scope>NUCLEOTIDE SEQUENCE</scope>
    <source>
        <strain evidence="4">NBRC 100468</strain>
    </source>
</reference>
<dbReference type="Proteomes" id="UP001150538">
    <property type="component" value="Unassembled WGS sequence"/>
</dbReference>
<organism evidence="4 5">
    <name type="scientific">Mycoemilia scoparia</name>
    <dbReference type="NCBI Taxonomy" id="417184"/>
    <lineage>
        <taxon>Eukaryota</taxon>
        <taxon>Fungi</taxon>
        <taxon>Fungi incertae sedis</taxon>
        <taxon>Zoopagomycota</taxon>
        <taxon>Kickxellomycotina</taxon>
        <taxon>Kickxellomycetes</taxon>
        <taxon>Kickxellales</taxon>
        <taxon>Kickxellaceae</taxon>
        <taxon>Mycoemilia</taxon>
    </lineage>
</organism>
<dbReference type="CDD" id="cd03135">
    <property type="entry name" value="GATase1_DJ-1"/>
    <property type="match status" value="1"/>
</dbReference>
<gene>
    <name evidence="4" type="ORF">H4219_004036</name>
</gene>
<evidence type="ECO:0000313" key="4">
    <source>
        <dbReference type="EMBL" id="KAJ1915975.1"/>
    </source>
</evidence>
<dbReference type="InterPro" id="IPR029062">
    <property type="entry name" value="Class_I_gatase-like"/>
</dbReference>
<feature type="domain" description="DJ-1/PfpI" evidence="3">
    <location>
        <begin position="5"/>
        <end position="180"/>
    </location>
</feature>
<name>A0A9W7ZSZ1_9FUNG</name>
<dbReference type="OrthoDB" id="543156at2759"/>
<sequence length="199" mass="21225">MAQAKRVALILTHGSESMEVVISADVLRRAQFHVDLISIHTDGSKQVDCSYDITLMSDYNNDPGSENAISLDGYDALVIPGGKVGYVTLANSQIAQGYVKQFNSQNKLVAAVCAGTLLIKTSGLGDSDGNKKLKITSHPSIKDQLVPDFDYQESRVVVDENILTSRGPGTTMEFALKIVEVLGGKGLADEIGAPMIVPS</sequence>
<comment type="catalytic activity">
    <reaction evidence="2">
        <text>methylglyoxal + H2O = (R)-lactate + H(+)</text>
        <dbReference type="Rhea" id="RHEA:27754"/>
        <dbReference type="ChEBI" id="CHEBI:15377"/>
        <dbReference type="ChEBI" id="CHEBI:15378"/>
        <dbReference type="ChEBI" id="CHEBI:16004"/>
        <dbReference type="ChEBI" id="CHEBI:17158"/>
        <dbReference type="EC" id="4.2.1.130"/>
    </reaction>
</comment>
<dbReference type="Gene3D" id="3.40.50.880">
    <property type="match status" value="1"/>
</dbReference>
<dbReference type="EC" id="4.2.1.130" evidence="1"/>
<accession>A0A9W7ZSZ1</accession>